<comment type="caution">
    <text evidence="2">The sequence shown here is derived from an EMBL/GenBank/DDBJ whole genome shotgun (WGS) entry which is preliminary data.</text>
</comment>
<evidence type="ECO:0000313" key="3">
    <source>
        <dbReference type="Proteomes" id="UP001159641"/>
    </source>
</evidence>
<sequence>NLQGFPGGAVVKNPPANAGNTGSSPSPGRSRMPRSNKAHVPQLLSLRSRAYKSQLLSPYATTTEAYQCIKKQFKNLIEVWASLVAQWLRICLLMQGMQVRALVWEDPTCHGATGPVSHNY</sequence>
<feature type="region of interest" description="Disordered" evidence="1">
    <location>
        <begin position="1"/>
        <end position="39"/>
    </location>
</feature>
<dbReference type="AlphaFoldDB" id="A0AB34H709"/>
<accession>A0AB34H709</accession>
<gene>
    <name evidence="2" type="ORF">J1605_000526</name>
</gene>
<name>A0AB34H709_ESCRO</name>
<dbReference type="Proteomes" id="UP001159641">
    <property type="component" value="Unassembled WGS sequence"/>
</dbReference>
<feature type="non-terminal residue" evidence="2">
    <location>
        <position position="1"/>
    </location>
</feature>
<evidence type="ECO:0000313" key="2">
    <source>
        <dbReference type="EMBL" id="KAJ8787183.1"/>
    </source>
</evidence>
<organism evidence="2 3">
    <name type="scientific">Eschrichtius robustus</name>
    <name type="common">California gray whale</name>
    <name type="synonym">Eschrichtius gibbosus</name>
    <dbReference type="NCBI Taxonomy" id="9764"/>
    <lineage>
        <taxon>Eukaryota</taxon>
        <taxon>Metazoa</taxon>
        <taxon>Chordata</taxon>
        <taxon>Craniata</taxon>
        <taxon>Vertebrata</taxon>
        <taxon>Euteleostomi</taxon>
        <taxon>Mammalia</taxon>
        <taxon>Eutheria</taxon>
        <taxon>Laurasiatheria</taxon>
        <taxon>Artiodactyla</taxon>
        <taxon>Whippomorpha</taxon>
        <taxon>Cetacea</taxon>
        <taxon>Mysticeti</taxon>
        <taxon>Eschrichtiidae</taxon>
        <taxon>Eschrichtius</taxon>
    </lineage>
</organism>
<protein>
    <submittedName>
        <fullName evidence="2">Uncharacterized protein</fullName>
    </submittedName>
</protein>
<dbReference type="EMBL" id="JAIQCJ010001832">
    <property type="protein sequence ID" value="KAJ8787183.1"/>
    <property type="molecule type" value="Genomic_DNA"/>
</dbReference>
<reference evidence="2 3" key="1">
    <citation type="submission" date="2022-11" db="EMBL/GenBank/DDBJ databases">
        <title>Whole genome sequence of Eschrichtius robustus ER-17-0199.</title>
        <authorList>
            <person name="Bruniche-Olsen A."/>
            <person name="Black A.N."/>
            <person name="Fields C.J."/>
            <person name="Walden K."/>
            <person name="Dewoody J.A."/>
        </authorList>
    </citation>
    <scope>NUCLEOTIDE SEQUENCE [LARGE SCALE GENOMIC DNA]</scope>
    <source>
        <strain evidence="2">ER-17-0199</strain>
        <tissue evidence="2">Blubber</tissue>
    </source>
</reference>
<keyword evidence="3" id="KW-1185">Reference proteome</keyword>
<proteinExistence type="predicted"/>
<evidence type="ECO:0000256" key="1">
    <source>
        <dbReference type="SAM" id="MobiDB-lite"/>
    </source>
</evidence>